<proteinExistence type="predicted"/>
<protein>
    <submittedName>
        <fullName evidence="2">Uncharacterized protein</fullName>
    </submittedName>
</protein>
<feature type="chain" id="PRO_5013957903" evidence="1">
    <location>
        <begin position="23"/>
        <end position="242"/>
    </location>
</feature>
<dbReference type="Proteomes" id="UP000217199">
    <property type="component" value="Unassembled WGS sequence"/>
</dbReference>
<keyword evidence="1" id="KW-0732">Signal</keyword>
<dbReference type="EMBL" id="NBII01000006">
    <property type="protein sequence ID" value="PAV17836.1"/>
    <property type="molecule type" value="Genomic_DNA"/>
</dbReference>
<name>A0A286UE10_9AGAM</name>
<evidence type="ECO:0000313" key="3">
    <source>
        <dbReference type="Proteomes" id="UP000217199"/>
    </source>
</evidence>
<gene>
    <name evidence="2" type="ORF">PNOK_0632200</name>
</gene>
<sequence length="242" mass="25715">MKASLALSAFLSLAALAPSACAYYTYGLGKSFSVGTAGSGPSIKKVSTTFNPGTPPTGQSGELILYPALSNGTGDFLMTSIESWQDQSFCGGTSSQWCIRTSVFSNRKSTDGQLVALDPNTPVTITFERASDESGWTQTAVVNDNIVSQLTFPSGPMTIFGLTTECDDYCTMTVSPQTYTNTTIELDSPETDWQETMVIGSTIYGDDTINTQSQKPTVVNGVSSDSDGSVWSFESISIPQLD</sequence>
<accession>A0A286UE10</accession>
<dbReference type="STRING" id="2282107.A0A286UE10"/>
<keyword evidence="3" id="KW-1185">Reference proteome</keyword>
<dbReference type="AlphaFoldDB" id="A0A286UE10"/>
<dbReference type="InParanoid" id="A0A286UE10"/>
<dbReference type="OrthoDB" id="5086500at2759"/>
<evidence type="ECO:0000256" key="1">
    <source>
        <dbReference type="SAM" id="SignalP"/>
    </source>
</evidence>
<reference evidence="2 3" key="1">
    <citation type="journal article" date="2017" name="Mol. Ecol.">
        <title>Comparative and population genomic landscape of Phellinus noxius: A hypervariable fungus causing root rot in trees.</title>
        <authorList>
            <person name="Chung C.L."/>
            <person name="Lee T.J."/>
            <person name="Akiba M."/>
            <person name="Lee H.H."/>
            <person name="Kuo T.H."/>
            <person name="Liu D."/>
            <person name="Ke H.M."/>
            <person name="Yokoi T."/>
            <person name="Roa M.B."/>
            <person name="Lu M.J."/>
            <person name="Chang Y.Y."/>
            <person name="Ann P.J."/>
            <person name="Tsai J.N."/>
            <person name="Chen C.Y."/>
            <person name="Tzean S.S."/>
            <person name="Ota Y."/>
            <person name="Hattori T."/>
            <person name="Sahashi N."/>
            <person name="Liou R.F."/>
            <person name="Kikuchi T."/>
            <person name="Tsai I.J."/>
        </authorList>
    </citation>
    <scope>NUCLEOTIDE SEQUENCE [LARGE SCALE GENOMIC DNA]</scope>
    <source>
        <strain evidence="2 3">FFPRI411160</strain>
    </source>
</reference>
<feature type="signal peptide" evidence="1">
    <location>
        <begin position="1"/>
        <end position="22"/>
    </location>
</feature>
<organism evidence="2 3">
    <name type="scientific">Pyrrhoderma noxium</name>
    <dbReference type="NCBI Taxonomy" id="2282107"/>
    <lineage>
        <taxon>Eukaryota</taxon>
        <taxon>Fungi</taxon>
        <taxon>Dikarya</taxon>
        <taxon>Basidiomycota</taxon>
        <taxon>Agaricomycotina</taxon>
        <taxon>Agaricomycetes</taxon>
        <taxon>Hymenochaetales</taxon>
        <taxon>Hymenochaetaceae</taxon>
        <taxon>Pyrrhoderma</taxon>
    </lineage>
</organism>
<evidence type="ECO:0000313" key="2">
    <source>
        <dbReference type="EMBL" id="PAV17836.1"/>
    </source>
</evidence>
<comment type="caution">
    <text evidence="2">The sequence shown here is derived from an EMBL/GenBank/DDBJ whole genome shotgun (WGS) entry which is preliminary data.</text>
</comment>